<dbReference type="Pfam" id="PF02170">
    <property type="entry name" value="PAZ"/>
    <property type="match status" value="1"/>
</dbReference>
<dbReference type="Gene3D" id="3.40.50.2300">
    <property type="match status" value="1"/>
</dbReference>
<dbReference type="Pfam" id="PF16488">
    <property type="entry name" value="ArgoL2"/>
    <property type="match status" value="1"/>
</dbReference>
<comment type="similarity">
    <text evidence="1">Belongs to the argonaute family. Ago subfamily.</text>
</comment>
<evidence type="ECO:0000256" key="3">
    <source>
        <dbReference type="SAM" id="MobiDB-lite"/>
    </source>
</evidence>
<dbReference type="GO" id="GO:0003723">
    <property type="term" value="F:RNA binding"/>
    <property type="evidence" value="ECO:0007669"/>
    <property type="project" value="InterPro"/>
</dbReference>
<evidence type="ECO:0000313" key="6">
    <source>
        <dbReference type="Proteomes" id="UP000236161"/>
    </source>
</evidence>
<dbReference type="Pfam" id="PF08699">
    <property type="entry name" value="ArgoL1"/>
    <property type="match status" value="1"/>
</dbReference>
<evidence type="ECO:0000313" key="5">
    <source>
        <dbReference type="EMBL" id="PKA58297.1"/>
    </source>
</evidence>
<reference evidence="5 6" key="1">
    <citation type="journal article" date="2017" name="Nature">
        <title>The Apostasia genome and the evolution of orchids.</title>
        <authorList>
            <person name="Zhang G.Q."/>
            <person name="Liu K.W."/>
            <person name="Li Z."/>
            <person name="Lohaus R."/>
            <person name="Hsiao Y.Y."/>
            <person name="Niu S.C."/>
            <person name="Wang J.Y."/>
            <person name="Lin Y.C."/>
            <person name="Xu Q."/>
            <person name="Chen L.J."/>
            <person name="Yoshida K."/>
            <person name="Fujiwara S."/>
            <person name="Wang Z.W."/>
            <person name="Zhang Y.Q."/>
            <person name="Mitsuda N."/>
            <person name="Wang M."/>
            <person name="Liu G.H."/>
            <person name="Pecoraro L."/>
            <person name="Huang H.X."/>
            <person name="Xiao X.J."/>
            <person name="Lin M."/>
            <person name="Wu X.Y."/>
            <person name="Wu W.L."/>
            <person name="Chen Y.Y."/>
            <person name="Chang S.B."/>
            <person name="Sakamoto S."/>
            <person name="Ohme-Takagi M."/>
            <person name="Yagi M."/>
            <person name="Zeng S.J."/>
            <person name="Shen C.Y."/>
            <person name="Yeh C.M."/>
            <person name="Luo Y.B."/>
            <person name="Tsai W.C."/>
            <person name="Van de Peer Y."/>
            <person name="Liu Z.J."/>
        </authorList>
    </citation>
    <scope>NUCLEOTIDE SEQUENCE [LARGE SCALE GENOMIC DNA]</scope>
    <source>
        <strain evidence="6">cv. Shenzhen</strain>
        <tissue evidence="5">Stem</tissue>
    </source>
</reference>
<feature type="region of interest" description="Disordered" evidence="3">
    <location>
        <begin position="31"/>
        <end position="81"/>
    </location>
</feature>
<feature type="domain" description="Piwi" evidence="4">
    <location>
        <begin position="641"/>
        <end position="777"/>
    </location>
</feature>
<dbReference type="SMART" id="SM00950">
    <property type="entry name" value="Piwi"/>
    <property type="match status" value="1"/>
</dbReference>
<dbReference type="OrthoDB" id="10252740at2759"/>
<keyword evidence="2" id="KW-0943">RNA-mediated gene silencing</keyword>
<dbReference type="Pfam" id="PF16486">
    <property type="entry name" value="ArgoN"/>
    <property type="match status" value="1"/>
</dbReference>
<dbReference type="AlphaFoldDB" id="A0A2I0ARX3"/>
<dbReference type="Gene3D" id="2.170.260.10">
    <property type="entry name" value="paz domain"/>
    <property type="match status" value="2"/>
</dbReference>
<dbReference type="Proteomes" id="UP000236161">
    <property type="component" value="Unassembled WGS sequence"/>
</dbReference>
<dbReference type="InterPro" id="IPR003100">
    <property type="entry name" value="PAZ_dom"/>
</dbReference>
<dbReference type="GO" id="GO:0031047">
    <property type="term" value="P:regulatory ncRNA-mediated gene silencing"/>
    <property type="evidence" value="ECO:0007669"/>
    <property type="project" value="UniProtKB-KW"/>
</dbReference>
<dbReference type="InterPro" id="IPR032472">
    <property type="entry name" value="ArgoL2"/>
</dbReference>
<keyword evidence="6" id="KW-1185">Reference proteome</keyword>
<feature type="compositionally biased region" description="Basic residues" evidence="3">
    <location>
        <begin position="60"/>
        <end position="69"/>
    </location>
</feature>
<evidence type="ECO:0000259" key="4">
    <source>
        <dbReference type="PROSITE" id="PS50822"/>
    </source>
</evidence>
<dbReference type="FunFam" id="3.40.50.2300:FF:000110">
    <property type="entry name" value="Argonaute 10"/>
    <property type="match status" value="1"/>
</dbReference>
<feature type="domain" description="Piwi" evidence="4">
    <location>
        <begin position="569"/>
        <end position="624"/>
    </location>
</feature>
<dbReference type="STRING" id="1088818.A0A2I0ARX3"/>
<dbReference type="InterPro" id="IPR032474">
    <property type="entry name" value="Argonaute_N"/>
</dbReference>
<dbReference type="InterPro" id="IPR032473">
    <property type="entry name" value="Argonaute_Mid_dom"/>
</dbReference>
<organism evidence="5 6">
    <name type="scientific">Apostasia shenzhenica</name>
    <dbReference type="NCBI Taxonomy" id="1088818"/>
    <lineage>
        <taxon>Eukaryota</taxon>
        <taxon>Viridiplantae</taxon>
        <taxon>Streptophyta</taxon>
        <taxon>Embryophyta</taxon>
        <taxon>Tracheophyta</taxon>
        <taxon>Spermatophyta</taxon>
        <taxon>Magnoliopsida</taxon>
        <taxon>Liliopsida</taxon>
        <taxon>Asparagales</taxon>
        <taxon>Orchidaceae</taxon>
        <taxon>Apostasioideae</taxon>
        <taxon>Apostasia</taxon>
    </lineage>
</organism>
<dbReference type="PROSITE" id="PS50822">
    <property type="entry name" value="PIWI"/>
    <property type="match status" value="2"/>
</dbReference>
<protein>
    <submittedName>
        <fullName evidence="5">Protein argonaute 10</fullName>
    </submittedName>
</protein>
<dbReference type="InterPro" id="IPR036397">
    <property type="entry name" value="RNaseH_sf"/>
</dbReference>
<dbReference type="EMBL" id="KZ451955">
    <property type="protein sequence ID" value="PKA58297.1"/>
    <property type="molecule type" value="Genomic_DNA"/>
</dbReference>
<dbReference type="Pfam" id="PF16487">
    <property type="entry name" value="ArgoMid"/>
    <property type="match status" value="1"/>
</dbReference>
<name>A0A2I0ARX3_9ASPA</name>
<dbReference type="CDD" id="cd02846">
    <property type="entry name" value="PAZ_argonaute_like"/>
    <property type="match status" value="1"/>
</dbReference>
<evidence type="ECO:0000256" key="2">
    <source>
        <dbReference type="ARBA" id="ARBA00023158"/>
    </source>
</evidence>
<dbReference type="SMART" id="SM01163">
    <property type="entry name" value="DUF1785"/>
    <property type="match status" value="1"/>
</dbReference>
<dbReference type="Gene3D" id="3.30.420.10">
    <property type="entry name" value="Ribonuclease H-like superfamily/Ribonuclease H"/>
    <property type="match status" value="1"/>
</dbReference>
<gene>
    <name evidence="5" type="primary">AGO10</name>
    <name evidence="5" type="ORF">AXF42_Ash013021</name>
</gene>
<dbReference type="SUPFAM" id="SSF53098">
    <property type="entry name" value="Ribonuclease H-like"/>
    <property type="match status" value="2"/>
</dbReference>
<dbReference type="PANTHER" id="PTHR22891">
    <property type="entry name" value="EUKARYOTIC TRANSLATION INITIATION FACTOR 2C"/>
    <property type="match status" value="1"/>
</dbReference>
<dbReference type="InterPro" id="IPR012337">
    <property type="entry name" value="RNaseH-like_sf"/>
</dbReference>
<sequence length="817" mass="92231">MPIRQMKESSEQHLVIKAQVINPVKLVHRAPKSSQNDKGPLPQEPQNPPPKLNNFIPCSKKNRGRKKNRGAWAKKNASLGPSEGNGLEISSEYCDLDLGFASSSKSLRFPTRPGFGQAGTRIIVKANHFLMELPEKDLIHYDVNITPEVASKNVNRSVIAELVKLYRESDLGMRLPAYDGRRRLYTAGELPFSYKEFNIKLLDEDDGNHGTRRERVYKVAIRFVARANIYHLRQFLVGKCSNAPQEAFQLLDIILREMSGRRYFPIGKSLFSPDIMSPKRLGDGLESWRGFYQSIRPTQMGLSLNIDMSSAAFIEPLPVIEFVAQLLGKDVCSKLLSDADHVKVKKSLRGVKVEVTHRGNEVYGFTIQQTHLPCLQVGNQKKVNYLPMEACKILSGQRYTKRLNEKQITALLKVACQRPRDREIDIMQTVQHNAYGRDPYAKEFGIKITEKLASIEARILPAPWLKYHDTGKERDCLPHVGQWNMMNKKMINGSKVTRWACINFSWSVQETIARGFCNELAKMCQVSGMEFNLNPAIPIYTARPELVEKALKHVFNAATSELKGKELELLVAILPDNNGSLYGDLKRICETELGLISQCCLTKHVFKISKQYLANVALKINVKVVASQDWPEITKYAGLACASLEPNYQPPVTFVIVQKRHHTRLFASNHRDRSATDKNGNILPGTVVDSKICHPTEFDFYLCSHAGIQGTSRPAHYHVLWDENNFTADGLQCLTNNLCYTYARCTRSVSVVKTSSFVVPPVYYAHLAASRARFYVEPTIQEDDSCSTNRSRGVAGEPAVRPLPALKENVKRVMFYC</sequence>
<feature type="compositionally biased region" description="Pro residues" evidence="3">
    <location>
        <begin position="42"/>
        <end position="51"/>
    </location>
</feature>
<dbReference type="InterPro" id="IPR003165">
    <property type="entry name" value="Piwi"/>
</dbReference>
<dbReference type="InterPro" id="IPR014811">
    <property type="entry name" value="ArgoL1"/>
</dbReference>
<dbReference type="SUPFAM" id="SSF101690">
    <property type="entry name" value="PAZ domain"/>
    <property type="match status" value="1"/>
</dbReference>
<evidence type="ECO:0000256" key="1">
    <source>
        <dbReference type="ARBA" id="ARBA00008201"/>
    </source>
</evidence>
<accession>A0A2I0ARX3</accession>
<dbReference type="InterPro" id="IPR036085">
    <property type="entry name" value="PAZ_dom_sf"/>
</dbReference>
<dbReference type="Pfam" id="PF02171">
    <property type="entry name" value="Piwi"/>
    <property type="match status" value="2"/>
</dbReference>
<proteinExistence type="inferred from homology"/>